<proteinExistence type="predicted"/>
<comment type="caution">
    <text evidence="1">The sequence shown here is derived from an EMBL/GenBank/DDBJ whole genome shotgun (WGS) entry which is preliminary data.</text>
</comment>
<name>A0ACB7YV07_9ERIC</name>
<protein>
    <submittedName>
        <fullName evidence="1">Uncharacterized protein</fullName>
    </submittedName>
</protein>
<dbReference type="Proteomes" id="UP000828048">
    <property type="component" value="Chromosome 3"/>
</dbReference>
<keyword evidence="2" id="KW-1185">Reference proteome</keyword>
<gene>
    <name evidence="1" type="ORF">Vadar_012956</name>
</gene>
<reference evidence="1 2" key="1">
    <citation type="journal article" date="2021" name="Hortic Res">
        <title>High-quality reference genome and annotation aids understanding of berry development for evergreen blueberry (Vaccinium darrowii).</title>
        <authorList>
            <person name="Yu J."/>
            <person name="Hulse-Kemp A.M."/>
            <person name="Babiker E."/>
            <person name="Staton M."/>
        </authorList>
    </citation>
    <scope>NUCLEOTIDE SEQUENCE [LARGE SCALE GENOMIC DNA]</scope>
    <source>
        <strain evidence="2">cv. NJ 8807/NJ 8810</strain>
        <tissue evidence="1">Young leaf</tissue>
    </source>
</reference>
<organism evidence="1 2">
    <name type="scientific">Vaccinium darrowii</name>
    <dbReference type="NCBI Taxonomy" id="229202"/>
    <lineage>
        <taxon>Eukaryota</taxon>
        <taxon>Viridiplantae</taxon>
        <taxon>Streptophyta</taxon>
        <taxon>Embryophyta</taxon>
        <taxon>Tracheophyta</taxon>
        <taxon>Spermatophyta</taxon>
        <taxon>Magnoliopsida</taxon>
        <taxon>eudicotyledons</taxon>
        <taxon>Gunneridae</taxon>
        <taxon>Pentapetalae</taxon>
        <taxon>asterids</taxon>
        <taxon>Ericales</taxon>
        <taxon>Ericaceae</taxon>
        <taxon>Vaccinioideae</taxon>
        <taxon>Vaccinieae</taxon>
        <taxon>Vaccinium</taxon>
    </lineage>
</organism>
<sequence>MNRRWSTSVVVGGVDRISEFPDPILVHILSFLPTKTAIRTQVLSKRWRFLWTYIPTLIFRQYSCTTDCSVGPDAESFYGYSEERCSDFRNRDFVTIVDTTLKLSNCSKLKKLGISFAYKPCLASLVSQWFRFAAGRGAEELHLEFHDGEFSLRQQDRYELPQHLYSNSVVRVLNFCRCRVTPKGDVAWKSLKKLSLGDVKLSDDLLQKILSSSPVLEMLELYHYGGFSHLCVDNRNLKKLILRQFVGPTYEEDEAADEDHYEDHEDEAEGEDHHEVDEVGGGNDQEVDEADGEEDEADGEHYSEELIISAPYLQSLEISGRVAWNCQLMDLSSLVDAKLAWKLDDGGGRSRTTEGFARMQAQFKGLLSSFVYVNSLEVGTWAIQVLPIMEAKGLSSPLLNCTSLTLETCLTNDAFPGIASMLEISPNLETLFINDSYPPHDELYSWPGKAELCNFKAEHYWTSQERTFKCLSLHLKKVVFADLSWYSYESHFYYFAQFLLKNAKHTYISTSKQGLWYAVVKMENKYWVLVMAIAVAMAMVGIADGDSSTPTLVKTVKGKKVCDKGWECKGLSQYCCNETISDYFQTYQFEDLFSKRNSPVAHAVGFWDYKSFITAAALYQPHGFGTTGGKLTGMKEVAAFLGHVGSKTSCGYGVATGGPLAWGLCYNKEMSPSHAYCDDYYKLTYPCSPGAEYYGRGALPIYWNYNYGATGEALKVDLLNHPEYIEQNATLAFQAAIWRWMTPVKKSQPSAHDVFVGNWKPTKNDTLAKRTPGFGATMNVLYGDQVCGQGDADSMNNVVSHYLYYLDSMGVGREEAGPHEVLSCAEQKAFNPSSSGTDASS</sequence>
<dbReference type="EMBL" id="CM037153">
    <property type="protein sequence ID" value="KAH7857462.1"/>
    <property type="molecule type" value="Genomic_DNA"/>
</dbReference>
<evidence type="ECO:0000313" key="1">
    <source>
        <dbReference type="EMBL" id="KAH7857462.1"/>
    </source>
</evidence>
<evidence type="ECO:0000313" key="2">
    <source>
        <dbReference type="Proteomes" id="UP000828048"/>
    </source>
</evidence>
<accession>A0ACB7YV07</accession>